<reference evidence="1 2" key="1">
    <citation type="submission" date="2019-07" db="EMBL/GenBank/DDBJ databases">
        <title>Whole genome shotgun sequence of Cyclobacterium qasimii NBRC 106168.</title>
        <authorList>
            <person name="Hosoyama A."/>
            <person name="Uohara A."/>
            <person name="Ohji S."/>
            <person name="Ichikawa N."/>
        </authorList>
    </citation>
    <scope>NUCLEOTIDE SEQUENCE [LARGE SCALE GENOMIC DNA]</scope>
    <source>
        <strain evidence="1 2">NBRC 106168</strain>
    </source>
</reference>
<comment type="caution">
    <text evidence="1">The sequence shown here is derived from an EMBL/GenBank/DDBJ whole genome shotgun (WGS) entry which is preliminary data.</text>
</comment>
<dbReference type="AlphaFoldDB" id="A0A512CIU6"/>
<keyword evidence="2" id="KW-1185">Reference proteome</keyword>
<proteinExistence type="predicted"/>
<evidence type="ECO:0000313" key="2">
    <source>
        <dbReference type="Proteomes" id="UP000321301"/>
    </source>
</evidence>
<sequence length="50" mass="5993">MVSKIILMTLILGMFTLDLLKHFPTIKYYYFNERSEMSDLQESIVYMILV</sequence>
<accession>A0A512CIU6</accession>
<organism evidence="1 2">
    <name type="scientific">Cyclobacterium qasimii</name>
    <dbReference type="NCBI Taxonomy" id="1350429"/>
    <lineage>
        <taxon>Bacteria</taxon>
        <taxon>Pseudomonadati</taxon>
        <taxon>Bacteroidota</taxon>
        <taxon>Cytophagia</taxon>
        <taxon>Cytophagales</taxon>
        <taxon>Cyclobacteriaceae</taxon>
        <taxon>Cyclobacterium</taxon>
    </lineage>
</organism>
<dbReference type="EMBL" id="BJYV01000039">
    <property type="protein sequence ID" value="GEO24141.1"/>
    <property type="molecule type" value="Genomic_DNA"/>
</dbReference>
<name>A0A512CIU6_9BACT</name>
<protein>
    <submittedName>
        <fullName evidence="1">Uncharacterized protein</fullName>
    </submittedName>
</protein>
<evidence type="ECO:0000313" key="1">
    <source>
        <dbReference type="EMBL" id="GEO24141.1"/>
    </source>
</evidence>
<gene>
    <name evidence="1" type="ORF">CQA01_46750</name>
</gene>
<dbReference type="Proteomes" id="UP000321301">
    <property type="component" value="Unassembled WGS sequence"/>
</dbReference>